<dbReference type="InterPro" id="IPR017956">
    <property type="entry name" value="AT_hook_DNA-bd_motif"/>
</dbReference>
<keyword evidence="4 5" id="KW-0804">Transcription</keyword>
<evidence type="ECO:0000256" key="4">
    <source>
        <dbReference type="ARBA" id="ARBA00023163"/>
    </source>
</evidence>
<dbReference type="PROSITE" id="PS51742">
    <property type="entry name" value="PPC"/>
    <property type="match status" value="1"/>
</dbReference>
<dbReference type="PANTHER" id="PTHR31500:SF56">
    <property type="entry name" value="AT-HOOK MOTIF NUCLEAR-LOCALIZED PROTEIN"/>
    <property type="match status" value="1"/>
</dbReference>
<name>A0A0V0I9R8_SOLCH</name>
<dbReference type="EMBL" id="GEDG01009202">
    <property type="protein sequence ID" value="JAP29341.1"/>
    <property type="molecule type" value="Transcribed_RNA"/>
</dbReference>
<feature type="region of interest" description="Disordered" evidence="6">
    <location>
        <begin position="314"/>
        <end position="390"/>
    </location>
</feature>
<comment type="function">
    <text evidence="1 5">Transcription factor that specifically binds AT-rich DNA sequences related to the nuclear matrix attachment regions (MARs).</text>
</comment>
<evidence type="ECO:0000256" key="3">
    <source>
        <dbReference type="ARBA" id="ARBA00023125"/>
    </source>
</evidence>
<keyword evidence="5" id="KW-0539">Nucleus</keyword>
<evidence type="ECO:0000256" key="2">
    <source>
        <dbReference type="ARBA" id="ARBA00023015"/>
    </source>
</evidence>
<feature type="compositionally biased region" description="Polar residues" evidence="6">
    <location>
        <begin position="8"/>
        <end position="18"/>
    </location>
</feature>
<feature type="compositionally biased region" description="Polar residues" evidence="6">
    <location>
        <begin position="344"/>
        <end position="358"/>
    </location>
</feature>
<feature type="region of interest" description="Disordered" evidence="6">
    <location>
        <begin position="1"/>
        <end position="26"/>
    </location>
</feature>
<evidence type="ECO:0000256" key="5">
    <source>
        <dbReference type="RuleBase" id="RU367031"/>
    </source>
</evidence>
<dbReference type="Pfam" id="PF03479">
    <property type="entry name" value="PCC"/>
    <property type="match status" value="1"/>
</dbReference>
<comment type="subcellular location">
    <subcellularLocation>
        <location evidence="5">Nucleus</location>
    </subcellularLocation>
</comment>
<dbReference type="InterPro" id="IPR039605">
    <property type="entry name" value="AHL"/>
</dbReference>
<feature type="region of interest" description="Disordered" evidence="6">
    <location>
        <begin position="146"/>
        <end position="166"/>
    </location>
</feature>
<evidence type="ECO:0000256" key="6">
    <source>
        <dbReference type="SAM" id="MobiDB-lite"/>
    </source>
</evidence>
<organism evidence="8">
    <name type="scientific">Solanum chacoense</name>
    <name type="common">Chaco potato</name>
    <dbReference type="NCBI Taxonomy" id="4108"/>
    <lineage>
        <taxon>Eukaryota</taxon>
        <taxon>Viridiplantae</taxon>
        <taxon>Streptophyta</taxon>
        <taxon>Embryophyta</taxon>
        <taxon>Tracheophyta</taxon>
        <taxon>Spermatophyta</taxon>
        <taxon>Magnoliopsida</taxon>
        <taxon>eudicotyledons</taxon>
        <taxon>Gunneridae</taxon>
        <taxon>Pentapetalae</taxon>
        <taxon>asterids</taxon>
        <taxon>lamiids</taxon>
        <taxon>Solanales</taxon>
        <taxon>Solanaceae</taxon>
        <taxon>Solanoideae</taxon>
        <taxon>Solaneae</taxon>
        <taxon>Solanum</taxon>
    </lineage>
</organism>
<dbReference type="GO" id="GO:0005634">
    <property type="term" value="C:nucleus"/>
    <property type="evidence" value="ECO:0007669"/>
    <property type="project" value="UniProtKB-SubCell"/>
</dbReference>
<reference evidence="8" key="1">
    <citation type="submission" date="2015-12" db="EMBL/GenBank/DDBJ databases">
        <title>Gene expression during late stages of embryo sac development: a critical building block for successful pollen-pistil interactions.</title>
        <authorList>
            <person name="Liu Y."/>
            <person name="Joly V."/>
            <person name="Sabar M."/>
            <person name="Matton D.P."/>
        </authorList>
    </citation>
    <scope>NUCLEOTIDE SEQUENCE</scope>
</reference>
<dbReference type="CDD" id="cd11378">
    <property type="entry name" value="DUF296"/>
    <property type="match status" value="1"/>
</dbReference>
<dbReference type="PANTHER" id="PTHR31500">
    <property type="entry name" value="AT-HOOK MOTIF NUCLEAR-LOCALIZED PROTEIN 9"/>
    <property type="match status" value="1"/>
</dbReference>
<protein>
    <recommendedName>
        <fullName evidence="5">AT-hook motif nuclear-localized protein</fullName>
    </recommendedName>
</protein>
<keyword evidence="3 5" id="KW-0238">DNA-binding</keyword>
<dbReference type="GO" id="GO:0003680">
    <property type="term" value="F:minor groove of adenine-thymine-rich DNA binding"/>
    <property type="evidence" value="ECO:0007669"/>
    <property type="project" value="UniProtKB-UniRule"/>
</dbReference>
<dbReference type="AlphaFoldDB" id="A0A0V0I9R8"/>
<feature type="domain" description="PPC" evidence="7">
    <location>
        <begin position="185"/>
        <end position="325"/>
    </location>
</feature>
<evidence type="ECO:0000256" key="1">
    <source>
        <dbReference type="ARBA" id="ARBA00003687"/>
    </source>
</evidence>
<dbReference type="Gene3D" id="3.30.1330.80">
    <property type="entry name" value="Hypothetical protein, similar to alpha- acetolactate decarboxylase, domain 2"/>
    <property type="match status" value="1"/>
</dbReference>
<feature type="region of interest" description="Disordered" evidence="6">
    <location>
        <begin position="63"/>
        <end position="93"/>
    </location>
</feature>
<feature type="compositionally biased region" description="Gly residues" evidence="6">
    <location>
        <begin position="63"/>
        <end position="76"/>
    </location>
</feature>
<keyword evidence="2 5" id="KW-0805">Transcription regulation</keyword>
<dbReference type="SMART" id="SM00384">
    <property type="entry name" value="AT_hook"/>
    <property type="match status" value="2"/>
</dbReference>
<dbReference type="SUPFAM" id="SSF117856">
    <property type="entry name" value="AF0104/ALDC/Ptd012-like"/>
    <property type="match status" value="1"/>
</dbReference>
<comment type="domain">
    <text evidence="5">The PPC domain mediates interactions between AHL proteins.</text>
</comment>
<sequence length="448" mass="45328">MEDKESTESGSLGVNSEYDSPPPPPAAPVVAAAVAGTNGSFNSGGGGVVVPQVMNMSLGGTGGGGMVGSGGNGVVGSGDKKKRGRPRKYDADGNLTPQYIKAAAAAAAKAAAAVGSGGGGVVGGAVTSPGGGGGVTSPPTGFTITSPVLSSGGFSSSKRGRGRPTGAGNLQLIASLGELFAHTAGGDFMPHVVTVHTGEDVAGKVYSFVQKGSRGICVLSANGAVSNVTIRQPGSSGGLLTYEGRFEILALTGSYTVSDNGGMKTRSGGLSVSLAGPDGRVIGGGIAGSLTAASPIQMVVGSFMPNAFKTHNKRKHHQIEPRMPPVIHSSPDPVSMIRPVSQAPPASNITLTQTSQIPIHNHGEADNSTSNKDMPNSTSTDTSDCNGSEPTFEQRSYQILTCLYLWSKVKLDESNQNLTIVLFCLADSLFCAHVCADCNFEESLGLLY</sequence>
<proteinExistence type="predicted"/>
<feature type="compositionally biased region" description="Polar residues" evidence="6">
    <location>
        <begin position="366"/>
        <end position="390"/>
    </location>
</feature>
<dbReference type="InterPro" id="IPR005175">
    <property type="entry name" value="PPC_dom"/>
</dbReference>
<evidence type="ECO:0000313" key="8">
    <source>
        <dbReference type="EMBL" id="JAP29341.1"/>
    </source>
</evidence>
<evidence type="ECO:0000259" key="7">
    <source>
        <dbReference type="PROSITE" id="PS51742"/>
    </source>
</evidence>
<accession>A0A0V0I9R8</accession>